<feature type="transmembrane region" description="Helical" evidence="6">
    <location>
        <begin position="121"/>
        <end position="140"/>
    </location>
</feature>
<evidence type="ECO:0000313" key="8">
    <source>
        <dbReference type="Proteomes" id="UP001144191"/>
    </source>
</evidence>
<evidence type="ECO:0000256" key="1">
    <source>
        <dbReference type="ARBA" id="ARBA00004141"/>
    </source>
</evidence>
<feature type="transmembrane region" description="Helical" evidence="6">
    <location>
        <begin position="32"/>
        <end position="53"/>
    </location>
</feature>
<evidence type="ECO:0000256" key="3">
    <source>
        <dbReference type="ARBA" id="ARBA00022989"/>
    </source>
</evidence>
<feature type="transmembrane region" description="Helical" evidence="6">
    <location>
        <begin position="65"/>
        <end position="87"/>
    </location>
</feature>
<comment type="subcellular location">
    <subcellularLocation>
        <location evidence="1">Membrane</location>
        <topology evidence="1">Multi-pass membrane protein</topology>
    </subcellularLocation>
</comment>
<dbReference type="GO" id="GO:0015707">
    <property type="term" value="P:nitrite transport"/>
    <property type="evidence" value="ECO:0007669"/>
    <property type="project" value="TreeGrafter"/>
</dbReference>
<dbReference type="Pfam" id="PF01226">
    <property type="entry name" value="Form_Nir_trans"/>
    <property type="match status" value="2"/>
</dbReference>
<dbReference type="EMBL" id="BRPB01000042">
    <property type="protein sequence ID" value="GLA50704.1"/>
    <property type="molecule type" value="Genomic_DNA"/>
</dbReference>
<dbReference type="GO" id="GO:0015513">
    <property type="term" value="F:high-affinity secondary active nitrite transmembrane transporter activity"/>
    <property type="evidence" value="ECO:0007669"/>
    <property type="project" value="TreeGrafter"/>
</dbReference>
<dbReference type="PANTHER" id="PTHR30520">
    <property type="entry name" value="FORMATE TRANSPORTER-RELATED"/>
    <property type="match status" value="1"/>
</dbReference>
<keyword evidence="2 6" id="KW-0812">Transmembrane</keyword>
<reference evidence="7" key="1">
    <citation type="submission" date="2022-07" db="EMBL/GenBank/DDBJ databases">
        <title>Taxonomy of Aspergillus series Nigri: significant species reduction supported by multi-species coalescent approaches.</title>
        <authorList>
            <person name="Bian C."/>
            <person name="Kusuya Y."/>
            <person name="Sklenar F."/>
            <person name="D'hooge E."/>
            <person name="Yaguchi T."/>
            <person name="Takahashi H."/>
            <person name="Hubka V."/>
        </authorList>
    </citation>
    <scope>NUCLEOTIDE SEQUENCE</scope>
    <source>
        <strain evidence="7">IFM 63604</strain>
    </source>
</reference>
<dbReference type="PROSITE" id="PS01006">
    <property type="entry name" value="FORMATE_NITRITE_TP_2"/>
    <property type="match status" value="1"/>
</dbReference>
<sequence length="259" mass="27731">MSLSIDAYTPTEVINLVARAGIAKGNTRLDKVFLSSVSAGCLLALACGTALSTNTSTWFQENAPGLIRTISALVFPYGLCMIILTGADLCTDGEVFSTDPYKSEVISFATKKQVTPHFQQIFLRGIGCNWLVCLACFFGLQGRDLASKIMGIWWPIFAFVSLGFDHVVANMTFIPLAIWLDAPDITVGLYVWKGIIPTLLGNIVGGGLFVGTYYWYMYLLQGESITLAGLRRQGMATSATATPATAGGKDDVEATAGAI</sequence>
<name>A0A9W6A2E3_ASPNG</name>
<keyword evidence="4 6" id="KW-0472">Membrane</keyword>
<accession>A0A9W6A2E3</accession>
<feature type="transmembrane region" description="Helical" evidence="6">
    <location>
        <begin position="190"/>
        <end position="216"/>
    </location>
</feature>
<dbReference type="InterPro" id="IPR024002">
    <property type="entry name" value="For/NO2_transpt_CS"/>
</dbReference>
<dbReference type="InterPro" id="IPR023271">
    <property type="entry name" value="Aquaporin-like"/>
</dbReference>
<organism evidence="7 8">
    <name type="scientific">Aspergillus niger</name>
    <dbReference type="NCBI Taxonomy" id="5061"/>
    <lineage>
        <taxon>Eukaryota</taxon>
        <taxon>Fungi</taxon>
        <taxon>Dikarya</taxon>
        <taxon>Ascomycota</taxon>
        <taxon>Pezizomycotina</taxon>
        <taxon>Eurotiomycetes</taxon>
        <taxon>Eurotiomycetidae</taxon>
        <taxon>Eurotiales</taxon>
        <taxon>Aspergillaceae</taxon>
        <taxon>Aspergillus</taxon>
        <taxon>Aspergillus subgen. Circumdati</taxon>
    </lineage>
</organism>
<dbReference type="InterPro" id="IPR000292">
    <property type="entry name" value="For/NO2_transpt"/>
</dbReference>
<evidence type="ECO:0000256" key="6">
    <source>
        <dbReference type="SAM" id="Phobius"/>
    </source>
</evidence>
<proteinExistence type="inferred from homology"/>
<dbReference type="PANTHER" id="PTHR30520:SF6">
    <property type="entry name" value="FORMATE_NITRATE FAMILY TRANSPORTER (EUROFUNG)"/>
    <property type="match status" value="1"/>
</dbReference>
<feature type="transmembrane region" description="Helical" evidence="6">
    <location>
        <begin position="152"/>
        <end position="178"/>
    </location>
</feature>
<dbReference type="Proteomes" id="UP001144191">
    <property type="component" value="Unassembled WGS sequence"/>
</dbReference>
<gene>
    <name evidence="7" type="ORF">AnigIFM63604_007013</name>
</gene>
<protein>
    <recommendedName>
        <fullName evidence="9">Formate/nitrite transporter</fullName>
    </recommendedName>
</protein>
<keyword evidence="3 6" id="KW-1133">Transmembrane helix</keyword>
<dbReference type="AlphaFoldDB" id="A0A9W6A2E3"/>
<evidence type="ECO:0000313" key="7">
    <source>
        <dbReference type="EMBL" id="GLA50704.1"/>
    </source>
</evidence>
<dbReference type="GO" id="GO:0005886">
    <property type="term" value="C:plasma membrane"/>
    <property type="evidence" value="ECO:0007669"/>
    <property type="project" value="TreeGrafter"/>
</dbReference>
<evidence type="ECO:0000256" key="4">
    <source>
        <dbReference type="ARBA" id="ARBA00023136"/>
    </source>
</evidence>
<dbReference type="Gene3D" id="1.20.1080.10">
    <property type="entry name" value="Glycerol uptake facilitator protein"/>
    <property type="match status" value="2"/>
</dbReference>
<evidence type="ECO:0000256" key="5">
    <source>
        <dbReference type="ARBA" id="ARBA00049660"/>
    </source>
</evidence>
<comment type="similarity">
    <text evidence="5">Belongs to the FNT transporter (TC 1.A.16) family.</text>
</comment>
<comment type="caution">
    <text evidence="7">The sequence shown here is derived from an EMBL/GenBank/DDBJ whole genome shotgun (WGS) entry which is preliminary data.</text>
</comment>
<evidence type="ECO:0008006" key="9">
    <source>
        <dbReference type="Google" id="ProtNLM"/>
    </source>
</evidence>
<evidence type="ECO:0000256" key="2">
    <source>
        <dbReference type="ARBA" id="ARBA00022692"/>
    </source>
</evidence>